<evidence type="ECO:0000313" key="5">
    <source>
        <dbReference type="Proteomes" id="UP000547510"/>
    </source>
</evidence>
<reference evidence="4 5" key="1">
    <citation type="submission" date="2020-08" db="EMBL/GenBank/DDBJ databases">
        <title>Genomic Encyclopedia of Type Strains, Phase III (KMG-III): the genomes of soil and plant-associated and newly described type strains.</title>
        <authorList>
            <person name="Whitman W."/>
        </authorList>
    </citation>
    <scope>NUCLEOTIDE SEQUENCE [LARGE SCALE GENOMIC DNA]</scope>
    <source>
        <strain evidence="4 5">CECT 8640</strain>
    </source>
</reference>
<feature type="compositionally biased region" description="Acidic residues" evidence="2">
    <location>
        <begin position="1265"/>
        <end position="1275"/>
    </location>
</feature>
<dbReference type="Proteomes" id="UP000547510">
    <property type="component" value="Unassembled WGS sequence"/>
</dbReference>
<feature type="coiled-coil region" evidence="1">
    <location>
        <begin position="1847"/>
        <end position="1881"/>
    </location>
</feature>
<feature type="region of interest" description="Disordered" evidence="2">
    <location>
        <begin position="2722"/>
        <end position="2760"/>
    </location>
</feature>
<evidence type="ECO:0000313" key="4">
    <source>
        <dbReference type="EMBL" id="MBB5955033.1"/>
    </source>
</evidence>
<dbReference type="PANTHER" id="PTHR43941:SF1">
    <property type="entry name" value="STRUCTURAL MAINTENANCE OF CHROMOSOMES PROTEIN 2"/>
    <property type="match status" value="1"/>
</dbReference>
<feature type="region of interest" description="Disordered" evidence="2">
    <location>
        <begin position="1"/>
        <end position="228"/>
    </location>
</feature>
<feature type="compositionally biased region" description="Low complexity" evidence="2">
    <location>
        <begin position="1"/>
        <end position="21"/>
    </location>
</feature>
<comment type="caution">
    <text evidence="4">The sequence shown here is derived from an EMBL/GenBank/DDBJ whole genome shotgun (WGS) entry which is preliminary data.</text>
</comment>
<evidence type="ECO:0000259" key="3">
    <source>
        <dbReference type="Pfam" id="PF15644"/>
    </source>
</evidence>
<feature type="compositionally biased region" description="Polar residues" evidence="2">
    <location>
        <begin position="175"/>
        <end position="187"/>
    </location>
</feature>
<protein>
    <recommendedName>
        <fullName evidence="3">Tox-PL domain-containing protein</fullName>
    </recommendedName>
</protein>
<dbReference type="SUPFAM" id="SSF57997">
    <property type="entry name" value="Tropomyosin"/>
    <property type="match status" value="1"/>
</dbReference>
<name>A0A841CDJ3_9PSEU</name>
<feature type="compositionally biased region" description="Basic and acidic residues" evidence="2">
    <location>
        <begin position="2167"/>
        <end position="2180"/>
    </location>
</feature>
<feature type="compositionally biased region" description="Low complexity" evidence="2">
    <location>
        <begin position="83"/>
        <end position="95"/>
    </location>
</feature>
<feature type="region of interest" description="Disordered" evidence="2">
    <location>
        <begin position="1435"/>
        <end position="1474"/>
    </location>
</feature>
<feature type="compositionally biased region" description="Low complexity" evidence="2">
    <location>
        <begin position="746"/>
        <end position="767"/>
    </location>
</feature>
<feature type="coiled-coil region" evidence="1">
    <location>
        <begin position="2458"/>
        <end position="2532"/>
    </location>
</feature>
<feature type="compositionally biased region" description="Pro residues" evidence="2">
    <location>
        <begin position="2724"/>
        <end position="2760"/>
    </location>
</feature>
<feature type="compositionally biased region" description="Basic and acidic residues" evidence="2">
    <location>
        <begin position="2141"/>
        <end position="2151"/>
    </location>
</feature>
<dbReference type="PANTHER" id="PTHR43941">
    <property type="entry name" value="STRUCTURAL MAINTENANCE OF CHROMOSOMES PROTEIN 2"/>
    <property type="match status" value="1"/>
</dbReference>
<feature type="compositionally biased region" description="Polar residues" evidence="2">
    <location>
        <begin position="1439"/>
        <end position="1470"/>
    </location>
</feature>
<dbReference type="GO" id="GO:0000785">
    <property type="term" value="C:chromatin"/>
    <property type="evidence" value="ECO:0007669"/>
    <property type="project" value="TreeGrafter"/>
</dbReference>
<feature type="compositionally biased region" description="Low complexity" evidence="2">
    <location>
        <begin position="143"/>
        <end position="154"/>
    </location>
</feature>
<feature type="compositionally biased region" description="Low complexity" evidence="2">
    <location>
        <begin position="1554"/>
        <end position="1577"/>
    </location>
</feature>
<feature type="region of interest" description="Disordered" evidence="2">
    <location>
        <begin position="737"/>
        <end position="769"/>
    </location>
</feature>
<feature type="compositionally biased region" description="Low complexity" evidence="2">
    <location>
        <begin position="203"/>
        <end position="216"/>
    </location>
</feature>
<feature type="coiled-coil region" evidence="1">
    <location>
        <begin position="2007"/>
        <end position="2118"/>
    </location>
</feature>
<feature type="compositionally biased region" description="Low complexity" evidence="2">
    <location>
        <begin position="2221"/>
        <end position="2237"/>
    </location>
</feature>
<dbReference type="Gene3D" id="1.10.287.1490">
    <property type="match status" value="2"/>
</dbReference>
<feature type="coiled-coil region" evidence="1">
    <location>
        <begin position="2384"/>
        <end position="2429"/>
    </location>
</feature>
<dbReference type="Pfam" id="PF15644">
    <property type="entry name" value="Gln_amidase"/>
    <property type="match status" value="1"/>
</dbReference>
<dbReference type="GO" id="GO:0003682">
    <property type="term" value="F:chromatin binding"/>
    <property type="evidence" value="ECO:0007669"/>
    <property type="project" value="TreeGrafter"/>
</dbReference>
<proteinExistence type="predicted"/>
<dbReference type="GO" id="GO:0000793">
    <property type="term" value="C:condensed chromosome"/>
    <property type="evidence" value="ECO:0007669"/>
    <property type="project" value="TreeGrafter"/>
</dbReference>
<feature type="coiled-coil region" evidence="1">
    <location>
        <begin position="1924"/>
        <end position="1958"/>
    </location>
</feature>
<feature type="domain" description="Tox-PL" evidence="3">
    <location>
        <begin position="2615"/>
        <end position="2705"/>
    </location>
</feature>
<evidence type="ECO:0000256" key="2">
    <source>
        <dbReference type="SAM" id="MobiDB-lite"/>
    </source>
</evidence>
<feature type="compositionally biased region" description="Low complexity" evidence="2">
    <location>
        <begin position="2258"/>
        <end position="2290"/>
    </location>
</feature>
<feature type="compositionally biased region" description="Polar residues" evidence="2">
    <location>
        <begin position="2205"/>
        <end position="2214"/>
    </location>
</feature>
<feature type="region of interest" description="Disordered" evidence="2">
    <location>
        <begin position="1977"/>
        <end position="2001"/>
    </location>
</feature>
<organism evidence="4 5">
    <name type="scientific">Saccharothrix tamanrassetensis</name>
    <dbReference type="NCBI Taxonomy" id="1051531"/>
    <lineage>
        <taxon>Bacteria</taxon>
        <taxon>Bacillati</taxon>
        <taxon>Actinomycetota</taxon>
        <taxon>Actinomycetes</taxon>
        <taxon>Pseudonocardiales</taxon>
        <taxon>Pseudonocardiaceae</taxon>
        <taxon>Saccharothrix</taxon>
    </lineage>
</organism>
<dbReference type="GO" id="GO:0000796">
    <property type="term" value="C:condensin complex"/>
    <property type="evidence" value="ECO:0007669"/>
    <property type="project" value="TreeGrafter"/>
</dbReference>
<sequence length="2760" mass="287109">MGTTAAPAKGGAVAPPFAGGVPPKGGAPGTPGGAGASERSSKYTGGPGKGTFDAPTPPPGNGTVSKAPTASSSTPPPAPKPTIPNTGTPSGSGTTAKIPPAQTATIQPATIQPGTQPKNTERAQSPSTTKKTAGTSQPPSAPKPKFSFKNPFASGSKSRANPTTNTGTDLEMQPVKTTTPDTGPNTHQQQNQNQDSDQDQNQDQDNNQDQGGNQQNPPATPKVLPSLNIPDFFQTGQALGAIAVTDVNGAPAVTTAVNGLLPNNPNATPVGVDQIESALTNDFESFLGNGRNFQIRVGNKWFEANVQAHLDTPTNEAGAISAPPTRTKVDFTANSGATANTATSTATGGELAFSATGGRGAGPYVTVGGKVPLARPAATTTVQTSTVDQRAIRSGGNSTTAKIPVTYTVTLTDAGNKPVGTPVTVTSQPDAAVDTTVQIPDELVSPTPHVPVKPAVAPSADWGSKVEHVAPEAVTDVDSDAFQTIADKLHPSVTKLGAPGRTALREFLSPTTIRDNLGAMLNGWVTSPELASPHSSYAGAVQMKATLKTDVELLGTNPDAQLRLHDIANTSTGVGTNTRSGFDVNVGVGGGLQVSGKLGGTGGVVGGYSARITETSNVGTSTGNRSGIQVKGDTGLYKVGVELEVRTSNGAGVPISATAYMRIGLPEAAAHGLPTPDNGPTALTKPGTADTKFEPPYLATDLAAGNIKVGEFTPASRVQAEVEAALRKLPGFDGFLPDWNDPKTNPTAGPAADPATAPKADPPKGGKNFADLVEQLNNQRKLNTELSPTALKAKMDSLIGPGVNVQLKRQGLATNDFVNIKVTAELTDPKHLGQVDAHNVRNWGGSGPKLDSSTTVQKGGSIGLEAKVTIPTTPGSTDLTPTPSAGIKRIDTTAVKTTAGPSVNSSGLNVGASDAQVFEHDVAIKVEITEFSRNRAWVKRITPGLPGAQPPIAKVVATTGGGGPKVVDIGQIDGKVKLWASDSSTFDTDQKANKPGTPVATPLAVKTDIKQMLTAPRPPAPEILHVEAVVNTEAVKQAAITALTNAANGDSALTVPGTAARNQIDKLFSPEAMKANLTRMAETGVHEGGMKYGRRYQDRIGAIGAKVELSGPKLVSVSDKTGTETTTSGGFKASDSTVDTKAVELAAGLNLPAKPTANPTGQGAVGAIAKWTPWSKSKSSGNEVGGNVDRVKVVPASGRTVLVRMDAKVTVVAESRAGNTLSKGRTDTDGVEVDLPGGVFVRVSEDVARGLGVLDPTGGTHPEPTDTDNTADDSADSSVDNEQKLAPPKSLRPDQPGSLGLGMIEKLPHDLPKLVDDLAADLKKNGTDLIPPSVLDDSMNNLRRLVDLTSPTSVKALMDSALDGGVPLLVHKPGTFGKDTYQVTLTAVTGDPRFTGMANDGVDVEHIIAGGTKTTVGQGKATAWGVGLKVPGSGLPGSTLPNNSGSAGASLAVNHSQGRNSAVTDATTDQVGHKRVAGGPVARFDVPVTFELVVEKGNKKVGEARTATQDMSVRLHADNQKIAVKPSTPTNTAPDTSSAPNTDTAANAGTTPDGSSAPNAAPTTAPDTSTAPTTGTPDNPPLPPSATPNADAEAWQTDAAAKPLPPSASVETLRGAKDLRAAAVEALQKAGAKPGLTDKGTGSLNSLYSALSSESLQPQLPGMLTGPLTVPGLHEAALTFSQHADVKVYAKMVNPTLAGLSDGVKLENPRTTVRTTSSEAKKTEINDVVVGGPTGGLTTKVNEGGLFGTPGLEFRHAGEVSDAGVGGASNNKINDLKKEGRTGLVEFDVEYRIVADLGKGRTGVVELKVPGSAQVRMPAPEAQTLLDKQLADLDPFQDDVKKAGADWRTAEAAVEAAQHAIDDLELEIKAGSAAIKDAQGEVDGARTRYDQEAAKLPPLETAADEAATDLETANQTLDTRAEEFDAAGSDLESANAALEDAKAEIDETITALAELNAGIDTAAQDVRTAADAVKAAEQALTDHRTNRPAPPEGQAPDPVETDLGRQVVDARADLEAKQKALEDLQGESVALNQELDDRKGGVPALEQQVKDADAALKEAEKRFEAAEKDVQAKNAAAVTANKNLADAATVADAAGAELDEAQGKLDAARDAKDALVQQRPGLKEDLENRRNEVQPQQQKWWDAKKALDQRIDAFNSPPPDDQAQTPPDDHNPSDGQDPHSRQPVRQNAETAPSTSTRTEVPPNAEASTSASTSKPAERSVPAASTSKAFKAPASSSSQTFGGPAATLTRGFGAPVDGTPDATAPSSTTATSTTTTSTAATSTAATPNGTPAPTPDQLKAERDKATGDLAARQLAERTAESNALAARQAAEKQKVANDLTARQQTEYQTASNTLSAKLDAERAKVEADLIAKQQQDRTTAANELTNRLRAEYQRVTQDLARAQQVHQQQVVAQVRQNQDLERRQAEAELRARLAQSPPGSFDPNPLWQQLLVNQDSARQNVEQQLLQQQQIERQNVEQQLNTRLEQERQQAQQQFDNQQLAEYNQASQQLKAKQDLERQTVEQQLKAKQQLERDQVDQQLETRQETERKLVERQLDARQDAEHQAELRKWLPVGTKHFDAFADDAAAAKWADDNYPGLAQVNRANFDAAVPGHDVNCTNCVIATHLTLHGKPVAAPPLPAPAQGSYLENTFGTTFRTAANYHEVVDHLAAKPGAHVSVGITRSDGTGHVFNGWNDGQRVTFYDSQNNRPARLERDAVKIQFIPLPDLPKPVAPQPAAPQPAGPPQPPGASGSAPPPLSTVP</sequence>
<feature type="compositionally biased region" description="Polar residues" evidence="2">
    <location>
        <begin position="102"/>
        <end position="137"/>
    </location>
</feature>
<feature type="region of interest" description="Disordered" evidence="2">
    <location>
        <begin position="1251"/>
        <end position="1302"/>
    </location>
</feature>
<evidence type="ECO:0000256" key="1">
    <source>
        <dbReference type="SAM" id="Coils"/>
    </source>
</evidence>
<accession>A0A841CDJ3</accession>
<dbReference type="EMBL" id="JACHJN010000002">
    <property type="protein sequence ID" value="MBB5955033.1"/>
    <property type="molecule type" value="Genomic_DNA"/>
</dbReference>
<feature type="region of interest" description="Disordered" evidence="2">
    <location>
        <begin position="1519"/>
        <end position="1591"/>
    </location>
</feature>
<feature type="compositionally biased region" description="Polar residues" evidence="2">
    <location>
        <begin position="2183"/>
        <end position="2198"/>
    </location>
</feature>
<feature type="compositionally biased region" description="Gly residues" evidence="2">
    <location>
        <begin position="22"/>
        <end position="35"/>
    </location>
</feature>
<gene>
    <name evidence="4" type="ORF">FHS29_001603</name>
</gene>
<feature type="compositionally biased region" description="Polar residues" evidence="2">
    <location>
        <begin position="1527"/>
        <end position="1553"/>
    </location>
</feature>
<feature type="region of interest" description="Disordered" evidence="2">
    <location>
        <begin position="2119"/>
        <end position="2297"/>
    </location>
</feature>
<feature type="compositionally biased region" description="Basic and acidic residues" evidence="2">
    <location>
        <begin position="2121"/>
        <end position="2132"/>
    </location>
</feature>
<dbReference type="InterPro" id="IPR028908">
    <property type="entry name" value="Tox-PL_dom"/>
</dbReference>
<keyword evidence="5" id="KW-1185">Reference proteome</keyword>
<feature type="compositionally biased region" description="Polar residues" evidence="2">
    <location>
        <begin position="155"/>
        <end position="168"/>
    </location>
</feature>
<keyword evidence="1" id="KW-0175">Coiled coil</keyword>